<evidence type="ECO:0000313" key="1">
    <source>
        <dbReference type="EMBL" id="SUJ03653.1"/>
    </source>
</evidence>
<dbReference type="InterPro" id="IPR032299">
    <property type="entry name" value="DUF4843"/>
</dbReference>
<dbReference type="EMBL" id="UGYW01000002">
    <property type="protein sequence ID" value="SUJ03653.1"/>
    <property type="molecule type" value="Genomic_DNA"/>
</dbReference>
<evidence type="ECO:0008006" key="3">
    <source>
        <dbReference type="Google" id="ProtNLM"/>
    </source>
</evidence>
<proteinExistence type="predicted"/>
<dbReference type="PROSITE" id="PS51257">
    <property type="entry name" value="PROKAR_LIPOPROTEIN"/>
    <property type="match status" value="1"/>
</dbReference>
<name>A0A380BNB6_SPHSI</name>
<evidence type="ECO:0000313" key="2">
    <source>
        <dbReference type="Proteomes" id="UP000254893"/>
    </source>
</evidence>
<organism evidence="1 2">
    <name type="scientific">Sphingobacterium spiritivorum</name>
    <name type="common">Flavobacterium spiritivorum</name>
    <dbReference type="NCBI Taxonomy" id="258"/>
    <lineage>
        <taxon>Bacteria</taxon>
        <taxon>Pseudomonadati</taxon>
        <taxon>Bacteroidota</taxon>
        <taxon>Sphingobacteriia</taxon>
        <taxon>Sphingobacteriales</taxon>
        <taxon>Sphingobacteriaceae</taxon>
        <taxon>Sphingobacterium</taxon>
    </lineage>
</organism>
<dbReference type="Pfam" id="PF16132">
    <property type="entry name" value="DUF4843"/>
    <property type="match status" value="1"/>
</dbReference>
<gene>
    <name evidence="1" type="ORF">NCTC11388_01307</name>
</gene>
<reference evidence="1 2" key="1">
    <citation type="submission" date="2018-06" db="EMBL/GenBank/DDBJ databases">
        <authorList>
            <consortium name="Pathogen Informatics"/>
            <person name="Doyle S."/>
        </authorList>
    </citation>
    <scope>NUCLEOTIDE SEQUENCE [LARGE SCALE GENOMIC DNA]</scope>
    <source>
        <strain evidence="1 2">NCTC11388</strain>
    </source>
</reference>
<sequence length="257" mass="29839">MKNYIYFVIVACFVMATIASCQKDQYYYFNDVARIQFGPPQYTGKTIYSEYADTSKSATFYYDESHVQLDTVYFDIYTIGGVKNTDRVYKIQQMQLAGLDNAVPGKHYVPFDDPAVQRLYVIKADSVHAQVPVILKRDPELKSKTLNLGIVVQENENFKFGEQTKLWRKLSFTDRLSKPDAWTASYSQYYLGPYSVVKHAFMIEITNERWDQTFMSNIPLDVINYYKSFLATALINYNKEHPNNPLKDENGVIIFFP</sequence>
<dbReference type="RefSeq" id="WP_115169526.1">
    <property type="nucleotide sequence ID" value="NZ_UGYW01000002.1"/>
</dbReference>
<protein>
    <recommendedName>
        <fullName evidence="3">DUF4843 domain-containing protein</fullName>
    </recommendedName>
</protein>
<accession>A0A380BNB6</accession>
<dbReference type="Proteomes" id="UP000254893">
    <property type="component" value="Unassembled WGS sequence"/>
</dbReference>
<dbReference type="AlphaFoldDB" id="A0A380BNB6"/>